<sequence length="240" mass="27162">MHIKHGVIGHRGASAYAPENTFAAFKQALVLGCNCIEFDVMLSADAEPFVFHDELLDRTTNGKGGVGLVNATYLESLDAGIWFSQSFAGEKIPHFRDILLWLIENKVNANIEIKPYPGTSEQTTEVVLDYLNRLWPKDKKLPLISSFDLTVLMLCQSQAPYMPLGLLLDAWEDFWLEKAQALNCFSVHINELALNIHRVQEIKKHGYQLYVYTVNNKDRAKELLSWGVDAIFSDYPDLLS</sequence>
<dbReference type="SUPFAM" id="SSF51695">
    <property type="entry name" value="PLC-like phosphodiesterases"/>
    <property type="match status" value="1"/>
</dbReference>
<evidence type="ECO:0000313" key="2">
    <source>
        <dbReference type="EMBL" id="STX51795.1"/>
    </source>
</evidence>
<dbReference type="EC" id="3.1.4.46" evidence="2"/>
<dbReference type="Pfam" id="PF03009">
    <property type="entry name" value="GDPD"/>
    <property type="match status" value="1"/>
</dbReference>
<dbReference type="GO" id="GO:0008889">
    <property type="term" value="F:glycerophosphodiester phosphodiesterase activity"/>
    <property type="evidence" value="ECO:0007669"/>
    <property type="project" value="UniProtKB-EC"/>
</dbReference>
<protein>
    <submittedName>
        <fullName evidence="2">Glycerophosphodiester phosphodiesterase, cytosolic</fullName>
        <ecNumber evidence="2">3.1.4.46</ecNumber>
    </submittedName>
</protein>
<dbReference type="PANTHER" id="PTHR46211">
    <property type="entry name" value="GLYCEROPHOSPHORYL DIESTER PHOSPHODIESTERASE"/>
    <property type="match status" value="1"/>
</dbReference>
<feature type="domain" description="GP-PDE" evidence="1">
    <location>
        <begin position="5"/>
        <end position="240"/>
    </location>
</feature>
<dbReference type="PROSITE" id="PS50007">
    <property type="entry name" value="PIPLC_X_DOMAIN"/>
    <property type="match status" value="1"/>
</dbReference>
<dbReference type="EMBL" id="UGOD01000001">
    <property type="protein sequence ID" value="STX51795.1"/>
    <property type="molecule type" value="Genomic_DNA"/>
</dbReference>
<dbReference type="GO" id="GO:0006629">
    <property type="term" value="P:lipid metabolic process"/>
    <property type="evidence" value="ECO:0007669"/>
    <property type="project" value="InterPro"/>
</dbReference>
<gene>
    <name evidence="2" type="primary">ugpQ</name>
    <name evidence="2" type="ORF">NCTC13316_01893</name>
</gene>
<dbReference type="AlphaFoldDB" id="A0A378JKN6"/>
<dbReference type="Gene3D" id="3.20.20.190">
    <property type="entry name" value="Phosphatidylinositol (PI) phosphodiesterase"/>
    <property type="match status" value="1"/>
</dbReference>
<dbReference type="RefSeq" id="WP_242604672.1">
    <property type="nucleotide sequence ID" value="NZ_CAAAHP010000002.1"/>
</dbReference>
<proteinExistence type="predicted"/>
<name>A0A378JKN6_9GAMM</name>
<keyword evidence="3" id="KW-1185">Reference proteome</keyword>
<reference evidence="2 3" key="1">
    <citation type="submission" date="2018-06" db="EMBL/GenBank/DDBJ databases">
        <authorList>
            <consortium name="Pathogen Informatics"/>
            <person name="Doyle S."/>
        </authorList>
    </citation>
    <scope>NUCLEOTIDE SEQUENCE [LARGE SCALE GENOMIC DNA]</scope>
    <source>
        <strain evidence="2 3">NCTC13316</strain>
    </source>
</reference>
<evidence type="ECO:0000313" key="3">
    <source>
        <dbReference type="Proteomes" id="UP000254794"/>
    </source>
</evidence>
<dbReference type="PANTHER" id="PTHR46211:SF1">
    <property type="entry name" value="GLYCEROPHOSPHODIESTER PHOSPHODIESTERASE, CYTOPLASMIC"/>
    <property type="match status" value="1"/>
</dbReference>
<keyword evidence="2" id="KW-0378">Hydrolase</keyword>
<dbReference type="Proteomes" id="UP000254794">
    <property type="component" value="Unassembled WGS sequence"/>
</dbReference>
<dbReference type="PROSITE" id="PS51704">
    <property type="entry name" value="GP_PDE"/>
    <property type="match status" value="1"/>
</dbReference>
<organism evidence="2 3">
    <name type="scientific">Legionella busanensis</name>
    <dbReference type="NCBI Taxonomy" id="190655"/>
    <lineage>
        <taxon>Bacteria</taxon>
        <taxon>Pseudomonadati</taxon>
        <taxon>Pseudomonadota</taxon>
        <taxon>Gammaproteobacteria</taxon>
        <taxon>Legionellales</taxon>
        <taxon>Legionellaceae</taxon>
        <taxon>Legionella</taxon>
    </lineage>
</organism>
<accession>A0A378JKN6</accession>
<dbReference type="CDD" id="cd08562">
    <property type="entry name" value="GDPD_EcUgpQ_like"/>
    <property type="match status" value="1"/>
</dbReference>
<dbReference type="InterPro" id="IPR030395">
    <property type="entry name" value="GP_PDE_dom"/>
</dbReference>
<dbReference type="InterPro" id="IPR017946">
    <property type="entry name" value="PLC-like_Pdiesterase_TIM-brl"/>
</dbReference>
<evidence type="ECO:0000259" key="1">
    <source>
        <dbReference type="PROSITE" id="PS51704"/>
    </source>
</evidence>